<proteinExistence type="predicted"/>
<dbReference type="RefSeq" id="WP_106222936.1">
    <property type="nucleotide sequence ID" value="NZ_PVWP01000013.1"/>
</dbReference>
<feature type="signal peptide" evidence="1">
    <location>
        <begin position="1"/>
        <end position="30"/>
    </location>
</feature>
<feature type="chain" id="PRO_5047033969" evidence="1">
    <location>
        <begin position="31"/>
        <end position="83"/>
    </location>
</feature>
<dbReference type="EMBL" id="PVWP01000013">
    <property type="protein sequence ID" value="PSB35991.1"/>
    <property type="molecule type" value="Genomic_DNA"/>
</dbReference>
<gene>
    <name evidence="2" type="ORF">C7B81_15490</name>
</gene>
<organism evidence="2 3">
    <name type="scientific">Aphanothece cf. minutissima CCALA 015</name>
    <dbReference type="NCBI Taxonomy" id="2107695"/>
    <lineage>
        <taxon>Bacteria</taxon>
        <taxon>Bacillati</taxon>
        <taxon>Cyanobacteriota</taxon>
        <taxon>Cyanophyceae</taxon>
        <taxon>Oscillatoriophycideae</taxon>
        <taxon>Chroococcales</taxon>
        <taxon>Aphanothecaceae</taxon>
        <taxon>Aphanothece</taxon>
    </lineage>
</organism>
<sequence length="83" mass="8500">MATRPLLSPWLATPVAFLAGAVVASGVAVAQQPNMQNALNALFSARSSLQMAAPNKGGHRDRAITLVNQAIAEVEAGIAYAGN</sequence>
<evidence type="ECO:0000313" key="2">
    <source>
        <dbReference type="EMBL" id="PSB35991.1"/>
    </source>
</evidence>
<keyword evidence="1" id="KW-0732">Signal</keyword>
<evidence type="ECO:0000313" key="3">
    <source>
        <dbReference type="Proteomes" id="UP000238218"/>
    </source>
</evidence>
<reference evidence="2 3" key="2">
    <citation type="submission" date="2018-03" db="EMBL/GenBank/DDBJ databases">
        <title>The ancient ancestry and fast evolution of plastids.</title>
        <authorList>
            <person name="Moore K.R."/>
            <person name="Magnabosco C."/>
            <person name="Momper L."/>
            <person name="Gold D.A."/>
            <person name="Bosak T."/>
            <person name="Fournier G.P."/>
        </authorList>
    </citation>
    <scope>NUCLEOTIDE SEQUENCE [LARGE SCALE GENOMIC DNA]</scope>
    <source>
        <strain evidence="2 3">CCALA 015</strain>
    </source>
</reference>
<keyword evidence="3" id="KW-1185">Reference proteome</keyword>
<dbReference type="Proteomes" id="UP000238218">
    <property type="component" value="Unassembled WGS sequence"/>
</dbReference>
<reference evidence="2 3" key="1">
    <citation type="submission" date="2018-02" db="EMBL/GenBank/DDBJ databases">
        <authorList>
            <person name="Moore K."/>
            <person name="Momper L."/>
        </authorList>
    </citation>
    <scope>NUCLEOTIDE SEQUENCE [LARGE SCALE GENOMIC DNA]</scope>
    <source>
        <strain evidence="2 3">CCALA 015</strain>
    </source>
</reference>
<name>A0ABX5F6M1_9CHRO</name>
<evidence type="ECO:0000256" key="1">
    <source>
        <dbReference type="SAM" id="SignalP"/>
    </source>
</evidence>
<protein>
    <submittedName>
        <fullName evidence="2">Uncharacterized protein</fullName>
    </submittedName>
</protein>
<accession>A0ABX5F6M1</accession>
<comment type="caution">
    <text evidence="2">The sequence shown here is derived from an EMBL/GenBank/DDBJ whole genome shotgun (WGS) entry which is preliminary data.</text>
</comment>